<evidence type="ECO:0000256" key="1">
    <source>
        <dbReference type="ARBA" id="ARBA00004651"/>
    </source>
</evidence>
<dbReference type="PROSITE" id="PS50928">
    <property type="entry name" value="ABC_TM1"/>
    <property type="match status" value="1"/>
</dbReference>
<comment type="similarity">
    <text evidence="2 8">Belongs to the binding-protein-dependent transport system permease family. CysTW subfamily.</text>
</comment>
<dbReference type="Gene3D" id="1.10.3720.10">
    <property type="entry name" value="MetI-like"/>
    <property type="match status" value="1"/>
</dbReference>
<feature type="transmembrane region" description="Helical" evidence="8">
    <location>
        <begin position="331"/>
        <end position="356"/>
    </location>
</feature>
<dbReference type="NCBIfam" id="TIGR00974">
    <property type="entry name" value="3a0107s02c"/>
    <property type="match status" value="1"/>
</dbReference>
<dbReference type="EMBL" id="FOTC01000001">
    <property type="protein sequence ID" value="SFK62784.1"/>
    <property type="molecule type" value="Genomic_DNA"/>
</dbReference>
<feature type="transmembrane region" description="Helical" evidence="8">
    <location>
        <begin position="220"/>
        <end position="244"/>
    </location>
</feature>
<dbReference type="PANTHER" id="PTHR43470">
    <property type="entry name" value="PHOSPHATE TRANSPORT SYSTEM PERMEASE PROTEIN PSTA-RELATED"/>
    <property type="match status" value="1"/>
</dbReference>
<keyword evidence="11" id="KW-1185">Reference proteome</keyword>
<sequence length="540" mass="55891">MSNASERGVHRDHSPLLPTVSAGVVGLSFLTFVLAWLVLFPILTPSTQLVGGVTFYDVFGLAMLLCGVALVGSGVASRTGYVPATPSATAGVTTGVVLGVLGFVVTGLFVSQTLGIDGPMGLGWFLAAFVGGAAVFVATVAPREDVGSTVPIGAFALLAGLVVLLGVIGDSWTWNPSGLAATFSGDMAVPVVALVVSLLTAWAGAKAYEGFGARGRQLGAYMFVNLNAALMLFVLFVLIAFIVYRGLPGVLRGAAVGLGTGPEVAFGLHLPFDVPFVTNSYGLRNDVNGVLPAVFGTIWLVVGAVVLAVPTGVGAAVFLTEYSREGRFTQVVEIATNGLWSTPSIVYGLFGLAFLVPRFGNSASLLAGQLVLGFMLLPLVVITTRESIKAVPDSYRDASAALGVNQWQTIRSVVLPAALPGTVTGIILGVGRIAGETAPILLVTSSSMSPFPASRFVPRVLSGFQFTAQPPFVTNTELLQASSALPYQLYALITAGVGAGAGSDADIDPWSTALVLLIVVLTFYAVGIASRSYFRRRLQE</sequence>
<evidence type="ECO:0000256" key="2">
    <source>
        <dbReference type="ARBA" id="ARBA00007069"/>
    </source>
</evidence>
<dbReference type="SUPFAM" id="SSF161098">
    <property type="entry name" value="MetI-like"/>
    <property type="match status" value="1"/>
</dbReference>
<feature type="transmembrane region" description="Helical" evidence="8">
    <location>
        <begin position="148"/>
        <end position="168"/>
    </location>
</feature>
<dbReference type="CDD" id="cd06261">
    <property type="entry name" value="TM_PBP2"/>
    <property type="match status" value="1"/>
</dbReference>
<keyword evidence="5 8" id="KW-0812">Transmembrane</keyword>
<organism evidence="10 11">
    <name type="scientific">Halogranum rubrum</name>
    <dbReference type="NCBI Taxonomy" id="553466"/>
    <lineage>
        <taxon>Archaea</taxon>
        <taxon>Methanobacteriati</taxon>
        <taxon>Methanobacteriota</taxon>
        <taxon>Stenosarchaea group</taxon>
        <taxon>Halobacteria</taxon>
        <taxon>Halobacteriales</taxon>
        <taxon>Haloferacaceae</taxon>
    </lineage>
</organism>
<feature type="transmembrane region" description="Helical" evidence="8">
    <location>
        <begin position="188"/>
        <end position="208"/>
    </location>
</feature>
<reference evidence="11" key="1">
    <citation type="submission" date="2016-10" db="EMBL/GenBank/DDBJ databases">
        <authorList>
            <person name="Varghese N."/>
            <person name="Submissions S."/>
        </authorList>
    </citation>
    <scope>NUCLEOTIDE SEQUENCE [LARGE SCALE GENOMIC DNA]</scope>
    <source>
        <strain evidence="11">CGMCC 1.7738</strain>
    </source>
</reference>
<dbReference type="InterPro" id="IPR035906">
    <property type="entry name" value="MetI-like_sf"/>
</dbReference>
<evidence type="ECO:0000313" key="11">
    <source>
        <dbReference type="Proteomes" id="UP000199607"/>
    </source>
</evidence>
<dbReference type="AlphaFoldDB" id="A0A1I4B262"/>
<dbReference type="GO" id="GO:0005315">
    <property type="term" value="F:phosphate transmembrane transporter activity"/>
    <property type="evidence" value="ECO:0007669"/>
    <property type="project" value="InterPro"/>
</dbReference>
<feature type="transmembrane region" description="Helical" evidence="8">
    <location>
        <begin position="362"/>
        <end position="382"/>
    </location>
</feature>
<dbReference type="InterPro" id="IPR000515">
    <property type="entry name" value="MetI-like"/>
</dbReference>
<evidence type="ECO:0000313" key="10">
    <source>
        <dbReference type="EMBL" id="SFK62784.1"/>
    </source>
</evidence>
<dbReference type="STRING" id="553466.SAMN04487950_0252"/>
<dbReference type="RefSeq" id="WP_089864693.1">
    <property type="nucleotide sequence ID" value="NZ_FOTC01000001.1"/>
</dbReference>
<keyword evidence="4 8" id="KW-1003">Cell membrane</keyword>
<dbReference type="GO" id="GO:0005886">
    <property type="term" value="C:plasma membrane"/>
    <property type="evidence" value="ECO:0007669"/>
    <property type="project" value="UniProtKB-SubCell"/>
</dbReference>
<protein>
    <recommendedName>
        <fullName evidence="8">Phosphate transport system permease protein PstA</fullName>
    </recommendedName>
</protein>
<comment type="subcellular location">
    <subcellularLocation>
        <location evidence="1 8">Cell membrane</location>
        <topology evidence="1 8">Multi-pass membrane protein</topology>
    </subcellularLocation>
</comment>
<evidence type="ECO:0000256" key="8">
    <source>
        <dbReference type="RuleBase" id="RU363043"/>
    </source>
</evidence>
<dbReference type="PANTHER" id="PTHR43470:SF3">
    <property type="entry name" value="PHOSPHATE TRANSPORT SYSTEM PERMEASE PROTEIN PSTA-RELATED"/>
    <property type="match status" value="1"/>
</dbReference>
<feature type="transmembrane region" description="Helical" evidence="8">
    <location>
        <begin position="122"/>
        <end position="141"/>
    </location>
</feature>
<accession>A0A1I4B262</accession>
<evidence type="ECO:0000259" key="9">
    <source>
        <dbReference type="PROSITE" id="PS50928"/>
    </source>
</evidence>
<dbReference type="InterPro" id="IPR005672">
    <property type="entry name" value="Phosphate_PstA"/>
</dbReference>
<evidence type="ECO:0000256" key="6">
    <source>
        <dbReference type="ARBA" id="ARBA00022989"/>
    </source>
</evidence>
<evidence type="ECO:0000256" key="3">
    <source>
        <dbReference type="ARBA" id="ARBA00022448"/>
    </source>
</evidence>
<dbReference type="Proteomes" id="UP000199607">
    <property type="component" value="Unassembled WGS sequence"/>
</dbReference>
<evidence type="ECO:0000256" key="7">
    <source>
        <dbReference type="ARBA" id="ARBA00023136"/>
    </source>
</evidence>
<evidence type="ECO:0000256" key="4">
    <source>
        <dbReference type="ARBA" id="ARBA00022475"/>
    </source>
</evidence>
<proteinExistence type="inferred from homology"/>
<feature type="transmembrane region" description="Helical" evidence="8">
    <location>
        <begin position="55"/>
        <end position="76"/>
    </location>
</feature>
<keyword evidence="6 8" id="KW-1133">Transmembrane helix</keyword>
<gene>
    <name evidence="10" type="ORF">SAMN04487950_0252</name>
</gene>
<feature type="transmembrane region" description="Helical" evidence="8">
    <location>
        <begin position="293"/>
        <end position="319"/>
    </location>
</feature>
<evidence type="ECO:0000256" key="5">
    <source>
        <dbReference type="ARBA" id="ARBA00022692"/>
    </source>
</evidence>
<feature type="domain" description="ABC transmembrane type-1" evidence="9">
    <location>
        <begin position="294"/>
        <end position="491"/>
    </location>
</feature>
<keyword evidence="7 8" id="KW-0472">Membrane</keyword>
<keyword evidence="3" id="KW-0813">Transport</keyword>
<feature type="transmembrane region" description="Helical" evidence="8">
    <location>
        <begin position="88"/>
        <end position="110"/>
    </location>
</feature>
<name>A0A1I4B262_9EURY</name>
<feature type="transmembrane region" description="Helical" evidence="8">
    <location>
        <begin position="513"/>
        <end position="534"/>
    </location>
</feature>
<dbReference type="Pfam" id="PF00528">
    <property type="entry name" value="BPD_transp_1"/>
    <property type="match status" value="1"/>
</dbReference>
<dbReference type="GO" id="GO:0035435">
    <property type="term" value="P:phosphate ion transmembrane transport"/>
    <property type="evidence" value="ECO:0007669"/>
    <property type="project" value="InterPro"/>
</dbReference>
<feature type="transmembrane region" description="Helical" evidence="8">
    <location>
        <begin position="20"/>
        <end position="43"/>
    </location>
</feature>